<dbReference type="Pfam" id="PF17805">
    <property type="entry name" value="AsnC_trans_reg2"/>
    <property type="match status" value="1"/>
</dbReference>
<keyword evidence="1" id="KW-0456">Lyase</keyword>
<evidence type="ECO:0000313" key="11">
    <source>
        <dbReference type="Proteomes" id="UP000197019"/>
    </source>
</evidence>
<dbReference type="EC" id="4.1.1.111" evidence="5"/>
<organism evidence="10 11">
    <name type="scientific">Methylovulum psychrotolerans</name>
    <dbReference type="NCBI Taxonomy" id="1704499"/>
    <lineage>
        <taxon>Bacteria</taxon>
        <taxon>Pseudomonadati</taxon>
        <taxon>Pseudomonadota</taxon>
        <taxon>Gammaproteobacteria</taxon>
        <taxon>Methylococcales</taxon>
        <taxon>Methylococcaceae</taxon>
        <taxon>Methylovulum</taxon>
    </lineage>
</organism>
<evidence type="ECO:0000256" key="4">
    <source>
        <dbReference type="ARBA" id="ARBA00023465"/>
    </source>
</evidence>
<reference evidence="10 11" key="1">
    <citation type="submission" date="2017-06" db="EMBL/GenBank/DDBJ databases">
        <title>Genome Sequencing of the methanotroph Methylovulum psychrotolerants str. HV10-M2 isolated from a high-altitude environment.</title>
        <authorList>
            <person name="Mateos-Rivera A."/>
        </authorList>
    </citation>
    <scope>NUCLEOTIDE SEQUENCE [LARGE SCALE GENOMIC DNA]</scope>
    <source>
        <strain evidence="10 11">HV10_M2</strain>
    </source>
</reference>
<dbReference type="SUPFAM" id="SSF46785">
    <property type="entry name" value="Winged helix' DNA-binding domain"/>
    <property type="match status" value="1"/>
</dbReference>
<dbReference type="AlphaFoldDB" id="A0A1Z4C060"/>
<dbReference type="OrthoDB" id="5568033at2"/>
<evidence type="ECO:0000256" key="7">
    <source>
        <dbReference type="ARBA" id="ARBA00048470"/>
    </source>
</evidence>
<evidence type="ECO:0000313" key="10">
    <source>
        <dbReference type="EMBL" id="ASF46916.1"/>
    </source>
</evidence>
<dbReference type="Gene3D" id="3.30.70.3460">
    <property type="match status" value="1"/>
</dbReference>
<keyword evidence="11" id="KW-1185">Reference proteome</keyword>
<evidence type="ECO:0000256" key="2">
    <source>
        <dbReference type="ARBA" id="ARBA00023444"/>
    </source>
</evidence>
<comment type="subunit">
    <text evidence="4">Probably forms a complex composed of NirD, NirL, NirG and NirH. All proteins are required for the total conversion of siroheme to didecarboxysiroheme.</text>
</comment>
<dbReference type="EMBL" id="CP022129">
    <property type="protein sequence ID" value="ASF46916.1"/>
    <property type="molecule type" value="Genomic_DNA"/>
</dbReference>
<dbReference type="InterPro" id="IPR019888">
    <property type="entry name" value="Tscrpt_reg_AsnC-like"/>
</dbReference>
<dbReference type="InterPro" id="IPR050684">
    <property type="entry name" value="HTH-Siroheme_Decarb"/>
</dbReference>
<dbReference type="SMART" id="SM00344">
    <property type="entry name" value="HTH_ASNC"/>
    <property type="match status" value="1"/>
</dbReference>
<evidence type="ECO:0000256" key="1">
    <source>
        <dbReference type="ARBA" id="ARBA00023239"/>
    </source>
</evidence>
<evidence type="ECO:0000256" key="6">
    <source>
        <dbReference type="ARBA" id="ARBA00045291"/>
    </source>
</evidence>
<dbReference type="Pfam" id="PF22451">
    <property type="entry name" value="NirdL-like_HTH"/>
    <property type="match status" value="1"/>
</dbReference>
<proteinExistence type="inferred from homology"/>
<dbReference type="RefSeq" id="WP_088619788.1">
    <property type="nucleotide sequence ID" value="NZ_CP022129.1"/>
</dbReference>
<comment type="similarity">
    <text evidence="3">Belongs to the Ahb/Nir family.</text>
</comment>
<dbReference type="KEGG" id="mpsy:CEK71_13020"/>
<dbReference type="InterPro" id="IPR040523">
    <property type="entry name" value="AsnC_trans_reg2"/>
</dbReference>
<dbReference type="InterPro" id="IPR036390">
    <property type="entry name" value="WH_DNA-bd_sf"/>
</dbReference>
<evidence type="ECO:0000256" key="3">
    <source>
        <dbReference type="ARBA" id="ARBA00023457"/>
    </source>
</evidence>
<dbReference type="Proteomes" id="UP000197019">
    <property type="component" value="Chromosome"/>
</dbReference>
<evidence type="ECO:0000259" key="8">
    <source>
        <dbReference type="Pfam" id="PF17805"/>
    </source>
</evidence>
<dbReference type="PANTHER" id="PTHR43413:SF1">
    <property type="entry name" value="SIROHEME DECARBOXYLASE NIRL SUBUNIT"/>
    <property type="match status" value="1"/>
</dbReference>
<name>A0A1Z4C060_9GAMM</name>
<gene>
    <name evidence="10" type="ORF">CEK71_13020</name>
</gene>
<comment type="pathway">
    <text evidence="2">Porphyrin-containing compound metabolism.</text>
</comment>
<dbReference type="PANTHER" id="PTHR43413">
    <property type="entry name" value="TRANSCRIPTIONAL REGULATOR, ASNC FAMILY"/>
    <property type="match status" value="1"/>
</dbReference>
<accession>A0A1Z4C060</accession>
<comment type="function">
    <text evidence="6">Involved in heme d1 biosynthesis. Catalyzes the decarboxylation of siroheme into didecarboxysiroheme.</text>
</comment>
<sequence>MDATDRRLMHATQAGLPLTLEPYQTLAEQLGLSKEEVMQRLSAMQAGGIIRRIGAVPNHYKLGYRFNGMTVWDVPDEQIDRLGQQVGQLPFVSHCYHRPRHLPDWPYNLFAMVHGKHQQDVDAQIQHIAAVLGEWCRGREVLYSTKILKKTGFRSGQ</sequence>
<evidence type="ECO:0000259" key="9">
    <source>
        <dbReference type="Pfam" id="PF22451"/>
    </source>
</evidence>
<dbReference type="InterPro" id="IPR053953">
    <property type="entry name" value="NirdL-like_HTH"/>
</dbReference>
<comment type="catalytic activity">
    <reaction evidence="7">
        <text>siroheme + 2 H(+) = 12,18-didecarboxysiroheme + 2 CO2</text>
        <dbReference type="Rhea" id="RHEA:19093"/>
        <dbReference type="ChEBI" id="CHEBI:15378"/>
        <dbReference type="ChEBI" id="CHEBI:16526"/>
        <dbReference type="ChEBI" id="CHEBI:60052"/>
        <dbReference type="ChEBI" id="CHEBI:140497"/>
        <dbReference type="EC" id="4.1.1.111"/>
    </reaction>
</comment>
<protein>
    <recommendedName>
        <fullName evidence="5">siroheme decarboxylase</fullName>
        <ecNumber evidence="5">4.1.1.111</ecNumber>
    </recommendedName>
</protein>
<feature type="domain" description="Siroheme decarboxylase NirL-like HTH" evidence="9">
    <location>
        <begin position="5"/>
        <end position="51"/>
    </location>
</feature>
<dbReference type="GO" id="GO:0016829">
    <property type="term" value="F:lyase activity"/>
    <property type="evidence" value="ECO:0007669"/>
    <property type="project" value="UniProtKB-KW"/>
</dbReference>
<evidence type="ECO:0000256" key="5">
    <source>
        <dbReference type="ARBA" id="ARBA00023471"/>
    </source>
</evidence>
<feature type="domain" description="Siroheme decarboxylase AsnC-like ligand binding" evidence="8">
    <location>
        <begin position="61"/>
        <end position="149"/>
    </location>
</feature>